<evidence type="ECO:0000313" key="2">
    <source>
        <dbReference type="EMBL" id="RLY50429.1"/>
    </source>
</evidence>
<proteinExistence type="predicted"/>
<dbReference type="Gene3D" id="2.60.40.10">
    <property type="entry name" value="Immunoglobulins"/>
    <property type="match status" value="1"/>
</dbReference>
<evidence type="ECO:0000313" key="3">
    <source>
        <dbReference type="Proteomes" id="UP000281340"/>
    </source>
</evidence>
<dbReference type="Proteomes" id="UP000281340">
    <property type="component" value="Unassembled WGS sequence"/>
</dbReference>
<comment type="caution">
    <text evidence="2">The sequence shown here is derived from an EMBL/GenBank/DDBJ whole genome shotgun (WGS) entry which is preliminary data.</text>
</comment>
<evidence type="ECO:0000259" key="1">
    <source>
        <dbReference type="SMART" id="SM01359"/>
    </source>
</evidence>
<dbReference type="Pfam" id="PF07703">
    <property type="entry name" value="A2M_BRD"/>
    <property type="match status" value="1"/>
</dbReference>
<organism evidence="2 3">
    <name type="scientific">Escherichia coli</name>
    <dbReference type="NCBI Taxonomy" id="562"/>
    <lineage>
        <taxon>Bacteria</taxon>
        <taxon>Pseudomonadati</taxon>
        <taxon>Pseudomonadota</taxon>
        <taxon>Gammaproteobacteria</taxon>
        <taxon>Enterobacterales</taxon>
        <taxon>Enterobacteriaceae</taxon>
        <taxon>Escherichia</taxon>
    </lineage>
</organism>
<dbReference type="GO" id="GO:0004866">
    <property type="term" value="F:endopeptidase inhibitor activity"/>
    <property type="evidence" value="ECO:0007669"/>
    <property type="project" value="TreeGrafter"/>
</dbReference>
<dbReference type="SMART" id="SM01359">
    <property type="entry name" value="A2M_N_2"/>
    <property type="match status" value="1"/>
</dbReference>
<dbReference type="PANTHER" id="PTHR40094">
    <property type="entry name" value="ALPHA-2-MACROGLOBULIN HOMOLOG"/>
    <property type="match status" value="1"/>
</dbReference>
<accession>A0A3L9IK38</accession>
<dbReference type="AlphaFoldDB" id="A0A3L9IK38"/>
<dbReference type="EMBL" id="RDDM01000725">
    <property type="protein sequence ID" value="RLY50429.1"/>
    <property type="molecule type" value="Genomic_DNA"/>
</dbReference>
<dbReference type="CDD" id="cd00146">
    <property type="entry name" value="PKD"/>
    <property type="match status" value="1"/>
</dbReference>
<feature type="non-terminal residue" evidence="2">
    <location>
        <position position="406"/>
    </location>
</feature>
<gene>
    <name evidence="2" type="ORF">EAI46_29595</name>
</gene>
<protein>
    <submittedName>
        <fullName evidence="2">Alpha-2-macroglobulin family protein</fullName>
    </submittedName>
</protein>
<dbReference type="InterPro" id="IPR013783">
    <property type="entry name" value="Ig-like_fold"/>
</dbReference>
<sequence length="406" mass="44343">YIKPHFEIGLALDKKEFKTGEAVSGKLQLLYPDGEPVKNARVQLSLRAQQLSMVGNDLRYAGRFPVSLEGSETVSDASGHVALNLPAADKPSRYLLTVSASDGAAYRVTTTKEILIERGLAHYSLSTAAQYSNSGESVVFRYAALESSKQVPVTYEWLRLEDRTSHSGELPSGGKSFTVNFAKPGNYNLTLRDKDGLILAGLSHAVSGKGSTAHTGTVDIVADKTLYQPGETAKMLITFPEPIDEALLTLERDRVEQQSLLSHPANWLTLQRLNDTQYEARVPVSNSFAPNITFSVLYTRNGQYSFQNAGIKVAVPQLDIRVKTDKTHYQPGELVNVELTSSLKGKPVSAQLTVGVVDEMIYALQPEIAPNIGKFFYPLGRNNVRTSSSLSFISYDQALSSEPVAP</sequence>
<dbReference type="InterPro" id="IPR011625">
    <property type="entry name" value="A2M_N_BRD"/>
</dbReference>
<dbReference type="PANTHER" id="PTHR40094:SF1">
    <property type="entry name" value="UBIQUITIN DOMAIN-CONTAINING PROTEIN"/>
    <property type="match status" value="1"/>
</dbReference>
<name>A0A3L9IK38_ECOLX</name>
<feature type="non-terminal residue" evidence="2">
    <location>
        <position position="1"/>
    </location>
</feature>
<feature type="domain" description="Alpha-2-macroglobulin bait region" evidence="1">
    <location>
        <begin position="218"/>
        <end position="364"/>
    </location>
</feature>
<reference evidence="2 3" key="1">
    <citation type="submission" date="2018-10" db="EMBL/GenBank/DDBJ databases">
        <title>Comparison of Escherichia coli isolates recovered from retail chicken and from chicken fecal samples by antimicrobial susceptibility test and whole genome sequencing.</title>
        <authorList>
            <person name="Tang B."/>
            <person name="Ma Y."/>
            <person name="He X."/>
            <person name="Cao L."/>
            <person name="Xia X."/>
            <person name="Yang H."/>
        </authorList>
    </citation>
    <scope>NUCLEOTIDE SEQUENCE [LARGE SCALE GENOMIC DNA]</scope>
    <source>
        <strain evidence="2 3">CMJH98b</strain>
    </source>
</reference>
<dbReference type="InterPro" id="IPR051802">
    <property type="entry name" value="YfhM-like"/>
</dbReference>